<dbReference type="Pfam" id="PF08448">
    <property type="entry name" value="PAS_4"/>
    <property type="match status" value="1"/>
</dbReference>
<dbReference type="InterPro" id="IPR000160">
    <property type="entry name" value="GGDEF_dom"/>
</dbReference>
<evidence type="ECO:0000259" key="1">
    <source>
        <dbReference type="PROSITE" id="PS50112"/>
    </source>
</evidence>
<dbReference type="SMART" id="SM00267">
    <property type="entry name" value="GGDEF"/>
    <property type="match status" value="1"/>
</dbReference>
<dbReference type="Gene3D" id="3.20.20.450">
    <property type="entry name" value="EAL domain"/>
    <property type="match status" value="1"/>
</dbReference>
<evidence type="ECO:0000259" key="2">
    <source>
        <dbReference type="PROSITE" id="PS50113"/>
    </source>
</evidence>
<feature type="domain" description="PAC" evidence="2">
    <location>
        <begin position="212"/>
        <end position="265"/>
    </location>
</feature>
<keyword evidence="6" id="KW-1185">Reference proteome</keyword>
<dbReference type="InterPro" id="IPR013767">
    <property type="entry name" value="PAS_fold"/>
</dbReference>
<dbReference type="Pfam" id="PF13188">
    <property type="entry name" value="PAS_8"/>
    <property type="match status" value="1"/>
</dbReference>
<dbReference type="Pfam" id="PF00989">
    <property type="entry name" value="PAS"/>
    <property type="match status" value="1"/>
</dbReference>
<proteinExistence type="predicted"/>
<dbReference type="CDD" id="cd01948">
    <property type="entry name" value="EAL"/>
    <property type="match status" value="1"/>
</dbReference>
<dbReference type="SMART" id="SM00052">
    <property type="entry name" value="EAL"/>
    <property type="match status" value="1"/>
</dbReference>
<dbReference type="Proteomes" id="UP001433638">
    <property type="component" value="Unassembled WGS sequence"/>
</dbReference>
<dbReference type="Gene3D" id="3.30.70.270">
    <property type="match status" value="1"/>
</dbReference>
<dbReference type="PANTHER" id="PTHR44757">
    <property type="entry name" value="DIGUANYLATE CYCLASE DGCP"/>
    <property type="match status" value="1"/>
</dbReference>
<dbReference type="PROSITE" id="PS50113">
    <property type="entry name" value="PAC"/>
    <property type="match status" value="1"/>
</dbReference>
<dbReference type="PROSITE" id="PS50112">
    <property type="entry name" value="PAS"/>
    <property type="match status" value="2"/>
</dbReference>
<dbReference type="EMBL" id="JBEFLD010000002">
    <property type="protein sequence ID" value="MEQ6289830.1"/>
    <property type="molecule type" value="Genomic_DNA"/>
</dbReference>
<evidence type="ECO:0000259" key="4">
    <source>
        <dbReference type="PROSITE" id="PS50887"/>
    </source>
</evidence>
<dbReference type="InterPro" id="IPR000700">
    <property type="entry name" value="PAS-assoc_C"/>
</dbReference>
<dbReference type="InterPro" id="IPR001633">
    <property type="entry name" value="EAL_dom"/>
</dbReference>
<dbReference type="InterPro" id="IPR000014">
    <property type="entry name" value="PAS"/>
</dbReference>
<evidence type="ECO:0000259" key="3">
    <source>
        <dbReference type="PROSITE" id="PS50883"/>
    </source>
</evidence>
<dbReference type="Pfam" id="PF08447">
    <property type="entry name" value="PAS_3"/>
    <property type="match status" value="1"/>
</dbReference>
<dbReference type="InterPro" id="IPR013656">
    <property type="entry name" value="PAS_4"/>
</dbReference>
<protein>
    <submittedName>
        <fullName evidence="5">EAL domain-containing protein</fullName>
    </submittedName>
</protein>
<evidence type="ECO:0000313" key="5">
    <source>
        <dbReference type="EMBL" id="MEQ6289830.1"/>
    </source>
</evidence>
<comment type="caution">
    <text evidence="5">The sequence shown here is derived from an EMBL/GenBank/DDBJ whole genome shotgun (WGS) entry which is preliminary data.</text>
</comment>
<dbReference type="SMART" id="SM00086">
    <property type="entry name" value="PAC"/>
    <property type="match status" value="4"/>
</dbReference>
<dbReference type="SMART" id="SM00091">
    <property type="entry name" value="PAS"/>
    <property type="match status" value="4"/>
</dbReference>
<dbReference type="Pfam" id="PF00563">
    <property type="entry name" value="EAL"/>
    <property type="match status" value="1"/>
</dbReference>
<dbReference type="SUPFAM" id="SSF55785">
    <property type="entry name" value="PYP-like sensor domain (PAS domain)"/>
    <property type="match status" value="4"/>
</dbReference>
<name>A0ABV1M2H6_9NEIS</name>
<dbReference type="NCBIfam" id="TIGR00229">
    <property type="entry name" value="sensory_box"/>
    <property type="match status" value="4"/>
</dbReference>
<dbReference type="InterPro" id="IPR035919">
    <property type="entry name" value="EAL_sf"/>
</dbReference>
<evidence type="ECO:0000313" key="6">
    <source>
        <dbReference type="Proteomes" id="UP001433638"/>
    </source>
</evidence>
<dbReference type="RefSeq" id="WP_349584482.1">
    <property type="nucleotide sequence ID" value="NZ_JBEFLD010000002.1"/>
</dbReference>
<gene>
    <name evidence="5" type="ORF">ABNW52_04295</name>
</gene>
<dbReference type="PROSITE" id="PS50883">
    <property type="entry name" value="EAL"/>
    <property type="match status" value="1"/>
</dbReference>
<dbReference type="InterPro" id="IPR001610">
    <property type="entry name" value="PAC"/>
</dbReference>
<feature type="domain" description="PAS" evidence="1">
    <location>
        <begin position="266"/>
        <end position="338"/>
    </location>
</feature>
<dbReference type="SUPFAM" id="SSF55073">
    <property type="entry name" value="Nucleotide cyclase"/>
    <property type="match status" value="1"/>
</dbReference>
<feature type="domain" description="EAL" evidence="3">
    <location>
        <begin position="694"/>
        <end position="948"/>
    </location>
</feature>
<feature type="domain" description="GGDEF" evidence="4">
    <location>
        <begin position="552"/>
        <end position="685"/>
    </location>
</feature>
<reference evidence="5" key="1">
    <citation type="submission" date="2024-06" db="EMBL/GenBank/DDBJ databases">
        <title>Genome sequence of Vogesella sp. MAHUQ-64.</title>
        <authorList>
            <person name="Huq M.A."/>
        </authorList>
    </citation>
    <scope>NUCLEOTIDE SEQUENCE</scope>
    <source>
        <strain evidence="5">MAHUQ-64</strain>
    </source>
</reference>
<dbReference type="InterPro" id="IPR013655">
    <property type="entry name" value="PAS_fold_3"/>
</dbReference>
<dbReference type="CDD" id="cd01949">
    <property type="entry name" value="GGDEF"/>
    <property type="match status" value="1"/>
</dbReference>
<dbReference type="NCBIfam" id="TIGR00254">
    <property type="entry name" value="GGDEF"/>
    <property type="match status" value="1"/>
</dbReference>
<dbReference type="InterPro" id="IPR052155">
    <property type="entry name" value="Biofilm_reg_signaling"/>
</dbReference>
<sequence>MPDSRPPLFADAHWLHSLLQHLPDPVWLKDPDGVYLYCNRAFEQLFGAEASTIIGRRDRDFVDAELADLFRTRDLLAMHLNTALSNEEWVTFAHNGHRALLHVIKTPLHAGSTLLGVLGIGRDITRLHQVTERLAQQERTLRYVMQATGEGVWDWDTRSGMLQHNSRWSEITGIAHDQEQHPLADFVAQVHEDDQLAVNSLIARCLRGEAPYYSEHRIYRSDGRIVWVQDRGNVVEWDEHGLPTRMVGSISDITIRKQAEQALRASEARFRAIFENVDALAIQGYAPDGTVLYWNRASTLLYGYDAQDAIGRSLYELIIPPPAREAVRQEVHWMFAQQQGAPAAHLQLQHQDGHLVDVHSSHTVVNTGDQLMLFCLDIDLGAQVRAESARQESEQRYRALFAASADGVLVVCGQHIVDANPAAARLFACEVNDLLGLSPCALSPPTQPDGREAAMLTEHYLSLTQQQHLLQCEWRFRRPDGSQFDADLQLAAVVLGDTSHVLVSCRDVTQKKKDSQLIWQQANFDQLTGLPNRHMLQNRLAQEIARSQRDGLQLALLLLDLDHFKEVNDTLGHRAGDELLQLAAQRLQTCVRHIDTVARLGGDEFTVIVSTLDHAQQAGEMAERILLALSAPYHLGDDIAYLSASIGITICPDDSSELETLLKNADQAMYAAKGQGRNRSCFFTPSMQLAAQTRVRLGKDLRQAMACGQFRLHYQPILALHDGRIRGAEALLRWQHPERGWISPAEFIPLAEDSGLIVELGSWVFAEVCRQLQQWRQLQPQLHISVNVSPIQFFADNANLLQWPAQLAAHGLPGDSVVLEITERLLLDNRDQVSTQLHALRQCGIRVSLDDFGTGYSSLSYLKKFAIDYLKIDQSFVRHLETDGSDRALCEAIIAMAHRLDMRVVAEGIELAAHHDWLREAGCDFGQGFLFARALPAAEFEALLRQRRTF</sequence>
<dbReference type="InterPro" id="IPR043128">
    <property type="entry name" value="Rev_trsase/Diguanyl_cyclase"/>
</dbReference>
<dbReference type="InterPro" id="IPR035965">
    <property type="entry name" value="PAS-like_dom_sf"/>
</dbReference>
<dbReference type="PANTHER" id="PTHR44757:SF2">
    <property type="entry name" value="BIOFILM ARCHITECTURE MAINTENANCE PROTEIN MBAA"/>
    <property type="match status" value="1"/>
</dbReference>
<dbReference type="CDD" id="cd00130">
    <property type="entry name" value="PAS"/>
    <property type="match status" value="4"/>
</dbReference>
<organism evidence="5 6">
    <name type="scientific">Vogesella oryzagri</name>
    <dbReference type="NCBI Taxonomy" id="3160864"/>
    <lineage>
        <taxon>Bacteria</taxon>
        <taxon>Pseudomonadati</taxon>
        <taxon>Pseudomonadota</taxon>
        <taxon>Betaproteobacteria</taxon>
        <taxon>Neisseriales</taxon>
        <taxon>Chromobacteriaceae</taxon>
        <taxon>Vogesella</taxon>
    </lineage>
</organism>
<dbReference type="Gene3D" id="3.30.450.20">
    <property type="entry name" value="PAS domain"/>
    <property type="match status" value="4"/>
</dbReference>
<dbReference type="Pfam" id="PF00990">
    <property type="entry name" value="GGDEF"/>
    <property type="match status" value="1"/>
</dbReference>
<feature type="domain" description="PAS" evidence="1">
    <location>
        <begin position="11"/>
        <end position="87"/>
    </location>
</feature>
<dbReference type="PROSITE" id="PS50887">
    <property type="entry name" value="GGDEF"/>
    <property type="match status" value="1"/>
</dbReference>
<accession>A0ABV1M2H6</accession>
<dbReference type="InterPro" id="IPR029787">
    <property type="entry name" value="Nucleotide_cyclase"/>
</dbReference>
<dbReference type="SUPFAM" id="SSF141868">
    <property type="entry name" value="EAL domain-like"/>
    <property type="match status" value="1"/>
</dbReference>